<gene>
    <name evidence="2" type="ORF">O9H85_19290</name>
</gene>
<name>A0ABT4QCA6_9BACL</name>
<keyword evidence="2" id="KW-0378">Hydrolase</keyword>
<dbReference type="EC" id="3.2.2.15" evidence="2"/>
<dbReference type="SMART" id="SM00987">
    <property type="entry name" value="UreE_C"/>
    <property type="match status" value="1"/>
</dbReference>
<organism evidence="2 3">
    <name type="scientific">Paenibacillus gyeongsangnamensis</name>
    <dbReference type="NCBI Taxonomy" id="3388067"/>
    <lineage>
        <taxon>Bacteria</taxon>
        <taxon>Bacillati</taxon>
        <taxon>Bacillota</taxon>
        <taxon>Bacilli</taxon>
        <taxon>Bacillales</taxon>
        <taxon>Paenibacillaceae</taxon>
        <taxon>Paenibacillus</taxon>
    </lineage>
</organism>
<comment type="caution">
    <text evidence="2">The sequence shown here is derived from an EMBL/GenBank/DDBJ whole genome shotgun (WGS) entry which is preliminary data.</text>
</comment>
<evidence type="ECO:0000259" key="1">
    <source>
        <dbReference type="SMART" id="SM00986"/>
    </source>
</evidence>
<dbReference type="Proteomes" id="UP001527882">
    <property type="component" value="Unassembled WGS sequence"/>
</dbReference>
<dbReference type="Gene3D" id="3.40.470.10">
    <property type="entry name" value="Uracil-DNA glycosylase-like domain"/>
    <property type="match status" value="1"/>
</dbReference>
<protein>
    <submittedName>
        <fullName evidence="2">DNA-deoxyinosine glycosylase</fullName>
        <ecNumber evidence="2">3.2.2.15</ecNumber>
    </submittedName>
</protein>
<feature type="domain" description="Uracil-DNA glycosylase-like" evidence="1">
    <location>
        <begin position="12"/>
        <end position="167"/>
    </location>
</feature>
<evidence type="ECO:0000313" key="2">
    <source>
        <dbReference type="EMBL" id="MCZ8514527.1"/>
    </source>
</evidence>
<dbReference type="RefSeq" id="WP_269883048.1">
    <property type="nucleotide sequence ID" value="NZ_JAQAGZ010000012.1"/>
</dbReference>
<dbReference type="InterPro" id="IPR005122">
    <property type="entry name" value="Uracil-DNA_glycosylase-like"/>
</dbReference>
<dbReference type="SMART" id="SM00986">
    <property type="entry name" value="UDG"/>
    <property type="match status" value="1"/>
</dbReference>
<dbReference type="SUPFAM" id="SSF52141">
    <property type="entry name" value="Uracil-DNA glycosylase-like"/>
    <property type="match status" value="1"/>
</dbReference>
<dbReference type="CDD" id="cd10032">
    <property type="entry name" value="UDG-F6_HDG"/>
    <property type="match status" value="1"/>
</dbReference>
<dbReference type="NCBIfam" id="TIGR04274">
    <property type="entry name" value="hypoxanDNAglyco"/>
    <property type="match status" value="1"/>
</dbReference>
<evidence type="ECO:0000313" key="3">
    <source>
        <dbReference type="Proteomes" id="UP001527882"/>
    </source>
</evidence>
<proteinExistence type="predicted"/>
<dbReference type="Pfam" id="PF03167">
    <property type="entry name" value="UDG"/>
    <property type="match status" value="1"/>
</dbReference>
<accession>A0ABT4QCA6</accession>
<keyword evidence="3" id="KW-1185">Reference proteome</keyword>
<dbReference type="InterPro" id="IPR036895">
    <property type="entry name" value="Uracil-DNA_glycosylase-like_sf"/>
</dbReference>
<dbReference type="EMBL" id="JAQAGZ010000012">
    <property type="protein sequence ID" value="MCZ8514527.1"/>
    <property type="molecule type" value="Genomic_DNA"/>
</dbReference>
<keyword evidence="2" id="KW-0326">Glycosidase</keyword>
<sequence>MEEEPSIVTGLPPVVFSGARLLILGSMPGEASLQMRQYYGNPRNHFWRLMYALLDGGGVPDADYEARLWFLRSRGVALWDVLQTCERQGSLDSAIRRPRANDFAALFGAYPGIRHVFFNGNAAADLFRRHAAAAAAMHAASYAQLPSSSPARAMAFEAKLAAWQPLREAWKEGGA</sequence>
<dbReference type="InterPro" id="IPR026353">
    <property type="entry name" value="Hypoxan-DNA_Glyclase"/>
</dbReference>
<reference evidence="2 3" key="1">
    <citation type="submission" date="2022-12" db="EMBL/GenBank/DDBJ databases">
        <title>Draft genome sequence of Paenibacillus sp. dW9.</title>
        <authorList>
            <person name="Choi E.-W."/>
            <person name="Kim D.-U."/>
        </authorList>
    </citation>
    <scope>NUCLEOTIDE SEQUENCE [LARGE SCALE GENOMIC DNA]</scope>
    <source>
        <strain evidence="3">dW9</strain>
    </source>
</reference>
<dbReference type="GO" id="GO:0033958">
    <property type="term" value="F:DNA-deoxyinosine glycosylase activity"/>
    <property type="evidence" value="ECO:0007669"/>
    <property type="project" value="UniProtKB-EC"/>
</dbReference>